<dbReference type="NCBIfam" id="TIGR03464">
    <property type="entry name" value="HpnC"/>
    <property type="match status" value="1"/>
</dbReference>
<dbReference type="InterPro" id="IPR002060">
    <property type="entry name" value="Squ/phyt_synthse"/>
</dbReference>
<dbReference type="SFLD" id="SFLDG01018">
    <property type="entry name" value="Squalene/Phytoene_Synthase_Lik"/>
    <property type="match status" value="1"/>
</dbReference>
<keyword evidence="2" id="KW-1185">Reference proteome</keyword>
<dbReference type="InterPro" id="IPR017827">
    <property type="entry name" value="HSQ_synthase_HpnC"/>
</dbReference>
<dbReference type="PANTHER" id="PTHR31480">
    <property type="entry name" value="BIFUNCTIONAL LYCOPENE CYCLASE/PHYTOENE SYNTHASE"/>
    <property type="match status" value="1"/>
</dbReference>
<evidence type="ECO:0000313" key="1">
    <source>
        <dbReference type="EMBL" id="GGP80902.1"/>
    </source>
</evidence>
<reference evidence="2" key="1">
    <citation type="journal article" date="2019" name="Int. J. Syst. Evol. Microbiol.">
        <title>The Global Catalogue of Microorganisms (GCM) 10K type strain sequencing project: providing services to taxonomists for standard genome sequencing and annotation.</title>
        <authorList>
            <consortium name="The Broad Institute Genomics Platform"/>
            <consortium name="The Broad Institute Genome Sequencing Center for Infectious Disease"/>
            <person name="Wu L."/>
            <person name="Ma J."/>
        </authorList>
    </citation>
    <scope>NUCLEOTIDE SEQUENCE [LARGE SCALE GENOMIC DNA]</scope>
    <source>
        <strain evidence="2">JCM 3115</strain>
    </source>
</reference>
<comment type="caution">
    <text evidence="1">The sequence shown here is derived from an EMBL/GenBank/DDBJ whole genome shotgun (WGS) entry which is preliminary data.</text>
</comment>
<dbReference type="Pfam" id="PF00494">
    <property type="entry name" value="SQS_PSY"/>
    <property type="match status" value="1"/>
</dbReference>
<dbReference type="Gene3D" id="1.10.600.10">
    <property type="entry name" value="Farnesyl Diphosphate Synthase"/>
    <property type="match status" value="1"/>
</dbReference>
<dbReference type="SFLD" id="SFLDS00005">
    <property type="entry name" value="Isoprenoid_Synthase_Type_I"/>
    <property type="match status" value="1"/>
</dbReference>
<sequence>MGRKPMFALHDEGHPLFMHSGEGDAAGVTPKAHGENFPVAALVLPRDIRRHLLSVYGFARFVDDVGDEGRVRDPLRLLDDVDADLDLLYAGRLPRLPVVRALTPVVETRAVPAEPFHRLVEANRRDQTVGRYGTFEDLLAYCELSANPVGHIVLHVFGLATAGRMALSDRVCTALQIVEHCQDVGEDHARGRVYLPEEDLRRFGCGERDLAGGTTPARLRDVVALQTTRAERLLDEGEPLVSSVGGAARVAVAGYVAGGRATVAALRRAGHDVVGRAVRPHRVRLLSTWLGVLARGTRGGNGRGRL</sequence>
<dbReference type="SFLD" id="SFLDG01212">
    <property type="entry name" value="Phytoene_synthase_like"/>
    <property type="match status" value="1"/>
</dbReference>
<dbReference type="Proteomes" id="UP000611554">
    <property type="component" value="Unassembled WGS sequence"/>
</dbReference>
<dbReference type="SUPFAM" id="SSF48576">
    <property type="entry name" value="Terpenoid synthases"/>
    <property type="match status" value="1"/>
</dbReference>
<gene>
    <name evidence="1" type="ORF">GCM10010140_07110</name>
</gene>
<name>A0ABQ2QIU0_9ACTN</name>
<protein>
    <submittedName>
        <fullName evidence="1">Phytoene synthase</fullName>
    </submittedName>
</protein>
<dbReference type="InterPro" id="IPR044843">
    <property type="entry name" value="Trans_IPPS_bact-type"/>
</dbReference>
<dbReference type="InterPro" id="IPR008949">
    <property type="entry name" value="Isoprenoid_synthase_dom_sf"/>
</dbReference>
<evidence type="ECO:0000313" key="2">
    <source>
        <dbReference type="Proteomes" id="UP000611554"/>
    </source>
</evidence>
<organism evidence="1 2">
    <name type="scientific">Streptosporangium pseudovulgare</name>
    <dbReference type="NCBI Taxonomy" id="35765"/>
    <lineage>
        <taxon>Bacteria</taxon>
        <taxon>Bacillati</taxon>
        <taxon>Actinomycetota</taxon>
        <taxon>Actinomycetes</taxon>
        <taxon>Streptosporangiales</taxon>
        <taxon>Streptosporangiaceae</taxon>
        <taxon>Streptosporangium</taxon>
    </lineage>
</organism>
<proteinExistence type="predicted"/>
<dbReference type="EMBL" id="BMQJ01000001">
    <property type="protein sequence ID" value="GGP80902.1"/>
    <property type="molecule type" value="Genomic_DNA"/>
</dbReference>
<accession>A0ABQ2QIU0</accession>